<name>A0A9X3TPU7_9BACL</name>
<gene>
    <name evidence="4" type="ORF">O3V59_09330</name>
</gene>
<dbReference type="InterPro" id="IPR000182">
    <property type="entry name" value="GNAT_dom"/>
</dbReference>
<dbReference type="Proteomes" id="UP001151071">
    <property type="component" value="Unassembled WGS sequence"/>
</dbReference>
<evidence type="ECO:0000313" key="5">
    <source>
        <dbReference type="Proteomes" id="UP001151071"/>
    </source>
</evidence>
<dbReference type="GO" id="GO:0016747">
    <property type="term" value="F:acyltransferase activity, transferring groups other than amino-acyl groups"/>
    <property type="evidence" value="ECO:0007669"/>
    <property type="project" value="InterPro"/>
</dbReference>
<dbReference type="PANTHER" id="PTHR43877">
    <property type="entry name" value="AMINOALKYLPHOSPHONATE N-ACETYLTRANSFERASE-RELATED-RELATED"/>
    <property type="match status" value="1"/>
</dbReference>
<dbReference type="InterPro" id="IPR016181">
    <property type="entry name" value="Acyl_CoA_acyltransferase"/>
</dbReference>
<dbReference type="Gene3D" id="3.40.630.30">
    <property type="match status" value="1"/>
</dbReference>
<dbReference type="RefSeq" id="WP_271140002.1">
    <property type="nucleotide sequence ID" value="NZ_JAPYYP010000008.1"/>
</dbReference>
<protein>
    <submittedName>
        <fullName evidence="4">GNAT family N-acetyltransferase</fullName>
    </submittedName>
</protein>
<dbReference type="InterPro" id="IPR050832">
    <property type="entry name" value="Bact_Acetyltransf"/>
</dbReference>
<keyword evidence="5" id="KW-1185">Reference proteome</keyword>
<sequence>MARATEIRIREADSHDREAFQQLMLEAYKEYERLLSAVKWEKYQEEMRRSVEGDGPAARLVAEMDGEMVGCVQLYTSSEAAYGLPEIGIHAPIIRFLSVLPKARGRGVATALIAESARRSLQLGSSTLYLHTTDMMESAIRLYERLGFERSCDKDFWNGETLVKSYRLRVKETVIL</sequence>
<dbReference type="PANTHER" id="PTHR43877:SF2">
    <property type="entry name" value="AMINOALKYLPHOSPHONATE N-ACETYLTRANSFERASE-RELATED"/>
    <property type="match status" value="1"/>
</dbReference>
<keyword evidence="1" id="KW-0808">Transferase</keyword>
<evidence type="ECO:0000256" key="2">
    <source>
        <dbReference type="ARBA" id="ARBA00023315"/>
    </source>
</evidence>
<organism evidence="4 5">
    <name type="scientific">Brevibacillus thermoruber</name>
    <dbReference type="NCBI Taxonomy" id="33942"/>
    <lineage>
        <taxon>Bacteria</taxon>
        <taxon>Bacillati</taxon>
        <taxon>Bacillota</taxon>
        <taxon>Bacilli</taxon>
        <taxon>Bacillales</taxon>
        <taxon>Paenibacillaceae</taxon>
        <taxon>Brevibacillus</taxon>
    </lineage>
</organism>
<dbReference type="AlphaFoldDB" id="A0A9X3TPU7"/>
<proteinExistence type="predicted"/>
<keyword evidence="2" id="KW-0012">Acyltransferase</keyword>
<evidence type="ECO:0000256" key="1">
    <source>
        <dbReference type="ARBA" id="ARBA00022679"/>
    </source>
</evidence>
<evidence type="ECO:0000313" key="4">
    <source>
        <dbReference type="EMBL" id="MDA5108562.1"/>
    </source>
</evidence>
<evidence type="ECO:0000259" key="3">
    <source>
        <dbReference type="PROSITE" id="PS51186"/>
    </source>
</evidence>
<dbReference type="SUPFAM" id="SSF55729">
    <property type="entry name" value="Acyl-CoA N-acyltransferases (Nat)"/>
    <property type="match status" value="1"/>
</dbReference>
<accession>A0A9X3TPU7</accession>
<dbReference type="Pfam" id="PF00583">
    <property type="entry name" value="Acetyltransf_1"/>
    <property type="match status" value="1"/>
</dbReference>
<dbReference type="EMBL" id="JAPYYP010000008">
    <property type="protein sequence ID" value="MDA5108562.1"/>
    <property type="molecule type" value="Genomic_DNA"/>
</dbReference>
<feature type="domain" description="N-acetyltransferase" evidence="3">
    <location>
        <begin position="7"/>
        <end position="169"/>
    </location>
</feature>
<comment type="caution">
    <text evidence="4">The sequence shown here is derived from an EMBL/GenBank/DDBJ whole genome shotgun (WGS) entry which is preliminary data.</text>
</comment>
<dbReference type="CDD" id="cd04301">
    <property type="entry name" value="NAT_SF"/>
    <property type="match status" value="1"/>
</dbReference>
<reference evidence="4" key="1">
    <citation type="submission" date="2022-12" db="EMBL/GenBank/DDBJ databases">
        <title>Draft genome sequence of the thermophilic strain Brevibacillus thermoruber HT42, isolated from Los Humeros, Puebla, Mexico, with biotechnological potential.</title>
        <authorList>
            <person name="Lara Sanchez J."/>
            <person name="Solis Palacios R."/>
            <person name="Bustos Baena A.S."/>
            <person name="Ruz Baez A.E."/>
            <person name="Espinosa Luna G."/>
            <person name="Oliart Ros R.M."/>
        </authorList>
    </citation>
    <scope>NUCLEOTIDE SEQUENCE</scope>
    <source>
        <strain evidence="4">HT42</strain>
    </source>
</reference>
<dbReference type="PROSITE" id="PS51186">
    <property type="entry name" value="GNAT"/>
    <property type="match status" value="1"/>
</dbReference>